<evidence type="ECO:0000313" key="1">
    <source>
        <dbReference type="EMBL" id="KAI3712242.1"/>
    </source>
</evidence>
<organism evidence="1 2">
    <name type="scientific">Smallanthus sonchifolius</name>
    <dbReference type="NCBI Taxonomy" id="185202"/>
    <lineage>
        <taxon>Eukaryota</taxon>
        <taxon>Viridiplantae</taxon>
        <taxon>Streptophyta</taxon>
        <taxon>Embryophyta</taxon>
        <taxon>Tracheophyta</taxon>
        <taxon>Spermatophyta</taxon>
        <taxon>Magnoliopsida</taxon>
        <taxon>eudicotyledons</taxon>
        <taxon>Gunneridae</taxon>
        <taxon>Pentapetalae</taxon>
        <taxon>asterids</taxon>
        <taxon>campanulids</taxon>
        <taxon>Asterales</taxon>
        <taxon>Asteraceae</taxon>
        <taxon>Asteroideae</taxon>
        <taxon>Heliantheae alliance</taxon>
        <taxon>Millerieae</taxon>
        <taxon>Smallanthus</taxon>
    </lineage>
</organism>
<comment type="caution">
    <text evidence="1">The sequence shown here is derived from an EMBL/GenBank/DDBJ whole genome shotgun (WGS) entry which is preliminary data.</text>
</comment>
<gene>
    <name evidence="1" type="ORF">L1987_70793</name>
</gene>
<accession>A0ACB9AQV4</accession>
<evidence type="ECO:0000313" key="2">
    <source>
        <dbReference type="Proteomes" id="UP001056120"/>
    </source>
</evidence>
<dbReference type="EMBL" id="CM042041">
    <property type="protein sequence ID" value="KAI3712242.1"/>
    <property type="molecule type" value="Genomic_DNA"/>
</dbReference>
<protein>
    <submittedName>
        <fullName evidence="1">Uncharacterized protein</fullName>
    </submittedName>
</protein>
<reference evidence="2" key="1">
    <citation type="journal article" date="2022" name="Mol. Ecol. Resour.">
        <title>The genomes of chicory, endive, great burdock and yacon provide insights into Asteraceae palaeo-polyploidization history and plant inulin production.</title>
        <authorList>
            <person name="Fan W."/>
            <person name="Wang S."/>
            <person name="Wang H."/>
            <person name="Wang A."/>
            <person name="Jiang F."/>
            <person name="Liu H."/>
            <person name="Zhao H."/>
            <person name="Xu D."/>
            <person name="Zhang Y."/>
        </authorList>
    </citation>
    <scope>NUCLEOTIDE SEQUENCE [LARGE SCALE GENOMIC DNA]</scope>
    <source>
        <strain evidence="2">cv. Yunnan</strain>
    </source>
</reference>
<proteinExistence type="predicted"/>
<keyword evidence="2" id="KW-1185">Reference proteome</keyword>
<name>A0ACB9AQV4_9ASTR</name>
<sequence>MAAEIDEFLSSVEKKEQQRFSDKYNFDIVNDVPMDGSLNGLIFSIELLYFLVQMAGSLESFNLSVDDM</sequence>
<dbReference type="Proteomes" id="UP001056120">
    <property type="component" value="Linkage Group LG24"/>
</dbReference>
<reference evidence="1 2" key="2">
    <citation type="journal article" date="2022" name="Mol. Ecol. Resour.">
        <title>The genomes of chicory, endive, great burdock and yacon provide insights into Asteraceae paleo-polyploidization history and plant inulin production.</title>
        <authorList>
            <person name="Fan W."/>
            <person name="Wang S."/>
            <person name="Wang H."/>
            <person name="Wang A."/>
            <person name="Jiang F."/>
            <person name="Liu H."/>
            <person name="Zhao H."/>
            <person name="Xu D."/>
            <person name="Zhang Y."/>
        </authorList>
    </citation>
    <scope>NUCLEOTIDE SEQUENCE [LARGE SCALE GENOMIC DNA]</scope>
    <source>
        <strain evidence="2">cv. Yunnan</strain>
        <tissue evidence="1">Leaves</tissue>
    </source>
</reference>